<name>A0A8J3MRL3_9CHLR</name>
<dbReference type="RefSeq" id="WP_220194522.1">
    <property type="nucleotide sequence ID" value="NZ_BNJF01000001.1"/>
</dbReference>
<protein>
    <submittedName>
        <fullName evidence="1">Uncharacterized protein</fullName>
    </submittedName>
</protein>
<reference evidence="1" key="1">
    <citation type="submission" date="2020-10" db="EMBL/GenBank/DDBJ databases">
        <title>Taxonomic study of unclassified bacteria belonging to the class Ktedonobacteria.</title>
        <authorList>
            <person name="Yabe S."/>
            <person name="Wang C.M."/>
            <person name="Zheng Y."/>
            <person name="Sakai Y."/>
            <person name="Cavaletti L."/>
            <person name="Monciardini P."/>
            <person name="Donadio S."/>
        </authorList>
    </citation>
    <scope>NUCLEOTIDE SEQUENCE</scope>
    <source>
        <strain evidence="1">SOSP1-1</strain>
    </source>
</reference>
<comment type="caution">
    <text evidence="1">The sequence shown here is derived from an EMBL/GenBank/DDBJ whole genome shotgun (WGS) entry which is preliminary data.</text>
</comment>
<keyword evidence="2" id="KW-1185">Reference proteome</keyword>
<gene>
    <name evidence="1" type="ORF">KSX_33380</name>
</gene>
<dbReference type="AlphaFoldDB" id="A0A8J3MRL3"/>
<sequence length="61" mass="6954">MKRFIIALALLVCIVVGLALYGGHVSLLPLIDAFNTLARWDYEHVMQIVHWFLTLAHTLHV</sequence>
<dbReference type="Proteomes" id="UP000612362">
    <property type="component" value="Unassembled WGS sequence"/>
</dbReference>
<evidence type="ECO:0000313" key="1">
    <source>
        <dbReference type="EMBL" id="GHO45175.1"/>
    </source>
</evidence>
<evidence type="ECO:0000313" key="2">
    <source>
        <dbReference type="Proteomes" id="UP000612362"/>
    </source>
</evidence>
<organism evidence="1 2">
    <name type="scientific">Ktedonospora formicarum</name>
    <dbReference type="NCBI Taxonomy" id="2778364"/>
    <lineage>
        <taxon>Bacteria</taxon>
        <taxon>Bacillati</taxon>
        <taxon>Chloroflexota</taxon>
        <taxon>Ktedonobacteria</taxon>
        <taxon>Ktedonobacterales</taxon>
        <taxon>Ktedonobacteraceae</taxon>
        <taxon>Ktedonospora</taxon>
    </lineage>
</organism>
<proteinExistence type="predicted"/>
<accession>A0A8J3MRL3</accession>
<dbReference type="EMBL" id="BNJF01000001">
    <property type="protein sequence ID" value="GHO45175.1"/>
    <property type="molecule type" value="Genomic_DNA"/>
</dbReference>